<feature type="domain" description="Peptidase C51" evidence="2">
    <location>
        <begin position="543"/>
        <end position="676"/>
    </location>
</feature>
<reference evidence="3 4" key="1">
    <citation type="submission" date="2018-11" db="EMBL/GenBank/DDBJ databases">
        <title>Genomes From Bacteria Associated with the Canine Oral Cavity: a Test Case for Automated Genome-Based Taxonomic Assignment.</title>
        <authorList>
            <person name="Coil D.A."/>
            <person name="Jospin G."/>
            <person name="Darling A.E."/>
            <person name="Wallis C."/>
            <person name="Davis I.J."/>
            <person name="Harris S."/>
            <person name="Eisen J.A."/>
            <person name="Holcombe L.J."/>
            <person name="O'Flynn C."/>
        </authorList>
    </citation>
    <scope>NUCLEOTIDE SEQUENCE [LARGE SCALE GENOMIC DNA]</scope>
    <source>
        <strain evidence="3 4">OH2822_COT-296</strain>
    </source>
</reference>
<gene>
    <name evidence="3" type="ORF">EII35_03785</name>
</gene>
<dbReference type="AlphaFoldDB" id="A0A3P1WV96"/>
<name>A0A3P1WV96_9ACTN</name>
<feature type="transmembrane region" description="Helical" evidence="1">
    <location>
        <begin position="272"/>
        <end position="294"/>
    </location>
</feature>
<sequence length="680" mass="72593">MPAARRTDHSTSCSIPHSRTTRMTRKFGQYKLTQQWTYRIPPDTPSTQIQPRHGGRIVSADNGRVIETATPIQKAEQAARMAGQDAVTVARTLGRGASKTSQAAFHVGGRMGGRVVRGGLSQLRAAESMGDSDVDGQVSGFTHRRARGITRGTGRTGKRLIGAPVKAGKAAVRKAVEKRLHGHKIRVVGVRSATQIGRVLGRNARIAGGAMGSSIRDGGQLDVDQASVRVMQHIWRRSTGVTGRAGMKIARPAMRLGARHAARAGRWAGRHLMTATVQATVVTVKALLAALGAATSVLPTLVGIIAIVAVLCAILPSFITGVGAEQQRRKDAEYARSIACSGPGSVTAEDVAKLLPSPRGTDISGSLTEEQRATATAIVEEGQKAGIPPRGWAIALMTAMQESTMGADPATKKPNQDGDVGVFQQRAIPGWYADGSTMEENTEILNDVHYAAKTFYLGHKVAVRYSGGAGDIGYHIPGLVNVEGWQSMDLGQAAQKVQVSAFPDHYGKHEATVAALLPTLSPQGCAAAGAPGSSGLAGKDDYGPWYAGLPDMVKSERYDPNGFAWRQCTSYAAFAVRTYSSHKDFNNWWRQDGNFGNANTWHLAARKAGIRVDHSPAVGAVAQRTTGQWGHVAYVVEVNDDGSFVVNEYNRNDTREFSSRTARVGKGSSDFDNFLHFEEG</sequence>
<dbReference type="Proteomes" id="UP000280935">
    <property type="component" value="Unassembled WGS sequence"/>
</dbReference>
<feature type="transmembrane region" description="Helical" evidence="1">
    <location>
        <begin position="300"/>
        <end position="324"/>
    </location>
</feature>
<dbReference type="PROSITE" id="PS50911">
    <property type="entry name" value="CHAP"/>
    <property type="match status" value="1"/>
</dbReference>
<dbReference type="SUPFAM" id="SSF54001">
    <property type="entry name" value="Cysteine proteinases"/>
    <property type="match status" value="1"/>
</dbReference>
<evidence type="ECO:0000259" key="2">
    <source>
        <dbReference type="PROSITE" id="PS50911"/>
    </source>
</evidence>
<keyword evidence="1" id="KW-0812">Transmembrane</keyword>
<organism evidence="3 4">
    <name type="scientific">Arachnia propionica</name>
    <dbReference type="NCBI Taxonomy" id="1750"/>
    <lineage>
        <taxon>Bacteria</taxon>
        <taxon>Bacillati</taxon>
        <taxon>Actinomycetota</taxon>
        <taxon>Actinomycetes</taxon>
        <taxon>Propionibacteriales</taxon>
        <taxon>Propionibacteriaceae</taxon>
        <taxon>Arachnia</taxon>
    </lineage>
</organism>
<dbReference type="OrthoDB" id="1099523at2"/>
<comment type="caution">
    <text evidence="3">The sequence shown here is derived from an EMBL/GenBank/DDBJ whole genome shotgun (WGS) entry which is preliminary data.</text>
</comment>
<evidence type="ECO:0000313" key="3">
    <source>
        <dbReference type="EMBL" id="RRD50532.1"/>
    </source>
</evidence>
<evidence type="ECO:0000256" key="1">
    <source>
        <dbReference type="SAM" id="Phobius"/>
    </source>
</evidence>
<dbReference type="InterPro" id="IPR007921">
    <property type="entry name" value="CHAP_dom"/>
</dbReference>
<dbReference type="EMBL" id="RQYT01000005">
    <property type="protein sequence ID" value="RRD50532.1"/>
    <property type="molecule type" value="Genomic_DNA"/>
</dbReference>
<dbReference type="Pfam" id="PF05257">
    <property type="entry name" value="CHAP"/>
    <property type="match status" value="1"/>
</dbReference>
<dbReference type="InterPro" id="IPR038765">
    <property type="entry name" value="Papain-like_cys_pep_sf"/>
</dbReference>
<accession>A0A3P1WV96</accession>
<protein>
    <submittedName>
        <fullName evidence="3">CHAP domain-containing protein</fullName>
    </submittedName>
</protein>
<evidence type="ECO:0000313" key="4">
    <source>
        <dbReference type="Proteomes" id="UP000280935"/>
    </source>
</evidence>
<keyword evidence="1" id="KW-0472">Membrane</keyword>
<keyword evidence="1" id="KW-1133">Transmembrane helix</keyword>
<proteinExistence type="predicted"/>
<dbReference type="Gene3D" id="3.90.1720.10">
    <property type="entry name" value="endopeptidase domain like (from Nostoc punctiforme)"/>
    <property type="match status" value="1"/>
</dbReference>